<dbReference type="Proteomes" id="UP000027195">
    <property type="component" value="Unassembled WGS sequence"/>
</dbReference>
<reference evidence="3" key="1">
    <citation type="journal article" date="2014" name="Proc. Natl. Acad. Sci. U.S.A.">
        <title>Extensive sampling of basidiomycete genomes demonstrates inadequacy of the white-rot/brown-rot paradigm for wood decay fungi.</title>
        <authorList>
            <person name="Riley R."/>
            <person name="Salamov A.A."/>
            <person name="Brown D.W."/>
            <person name="Nagy L.G."/>
            <person name="Floudas D."/>
            <person name="Held B.W."/>
            <person name="Levasseur A."/>
            <person name="Lombard V."/>
            <person name="Morin E."/>
            <person name="Otillar R."/>
            <person name="Lindquist E.A."/>
            <person name="Sun H."/>
            <person name="LaButti K.M."/>
            <person name="Schmutz J."/>
            <person name="Jabbour D."/>
            <person name="Luo H."/>
            <person name="Baker S.E."/>
            <person name="Pisabarro A.G."/>
            <person name="Walton J.D."/>
            <person name="Blanchette R.A."/>
            <person name="Henrissat B."/>
            <person name="Martin F."/>
            <person name="Cullen D."/>
            <person name="Hibbett D.S."/>
            <person name="Grigoriev I.V."/>
        </authorList>
    </citation>
    <scope>NUCLEOTIDE SEQUENCE [LARGE SCALE GENOMIC DNA]</scope>
    <source>
        <strain evidence="3">FD-172 SS1</strain>
    </source>
</reference>
<evidence type="ECO:0000256" key="1">
    <source>
        <dbReference type="SAM" id="MobiDB-lite"/>
    </source>
</evidence>
<dbReference type="SUPFAM" id="SSF50978">
    <property type="entry name" value="WD40 repeat-like"/>
    <property type="match status" value="1"/>
</dbReference>
<dbReference type="AlphaFoldDB" id="A0A067MET3"/>
<dbReference type="HOGENOM" id="CLU_871502_0_0_1"/>
<dbReference type="EMBL" id="KL198040">
    <property type="protein sequence ID" value="KDQ14064.1"/>
    <property type="molecule type" value="Genomic_DNA"/>
</dbReference>
<sequence>MPMVSQPALMEGTNTVSIMEFTEPTADLRATLFVACEDFAIRAYENPAQLEPRTPNSNDKRQRRVSNASTETLVSGNLRQFSATPTTNFTGEIDPTRVLYTEFPCSARVIFENLSSTSTRGGLFLAAGCSDEVIRIWSASGRGVLVRRLVGWHTGPVNVRFISDPPRLVSTSRQQQASWVFSEILADGQAEPDQTNVVGDGSTAARWRAAMLPDHMPGGYRFSEDGGAEIKDMITEETLLRVPCRDQKHAVRALIISPVNDYAATIHADGGVEIRKFNNVFVARAQGQEQHTALSRSNVLESIGESQFNDDGSDGDLYY</sequence>
<proteinExistence type="predicted"/>
<evidence type="ECO:0000313" key="3">
    <source>
        <dbReference type="Proteomes" id="UP000027195"/>
    </source>
</evidence>
<gene>
    <name evidence="2" type="ORF">BOTBODRAFT_66490</name>
</gene>
<feature type="region of interest" description="Disordered" evidence="1">
    <location>
        <begin position="47"/>
        <end position="70"/>
    </location>
</feature>
<name>A0A067MET3_BOTB1</name>
<accession>A0A067MET3</accession>
<keyword evidence="3" id="KW-1185">Reference proteome</keyword>
<dbReference type="Gene3D" id="2.130.10.10">
    <property type="entry name" value="YVTN repeat-like/Quinoprotein amine dehydrogenase"/>
    <property type="match status" value="1"/>
</dbReference>
<dbReference type="InterPro" id="IPR036322">
    <property type="entry name" value="WD40_repeat_dom_sf"/>
</dbReference>
<dbReference type="InterPro" id="IPR015943">
    <property type="entry name" value="WD40/YVTN_repeat-like_dom_sf"/>
</dbReference>
<evidence type="ECO:0000313" key="2">
    <source>
        <dbReference type="EMBL" id="KDQ14064.1"/>
    </source>
</evidence>
<organism evidence="2 3">
    <name type="scientific">Botryobasidium botryosum (strain FD-172 SS1)</name>
    <dbReference type="NCBI Taxonomy" id="930990"/>
    <lineage>
        <taxon>Eukaryota</taxon>
        <taxon>Fungi</taxon>
        <taxon>Dikarya</taxon>
        <taxon>Basidiomycota</taxon>
        <taxon>Agaricomycotina</taxon>
        <taxon>Agaricomycetes</taxon>
        <taxon>Cantharellales</taxon>
        <taxon>Botryobasidiaceae</taxon>
        <taxon>Botryobasidium</taxon>
    </lineage>
</organism>
<dbReference type="InParanoid" id="A0A067MET3"/>
<protein>
    <submittedName>
        <fullName evidence="2">Uncharacterized protein</fullName>
    </submittedName>
</protein>